<gene>
    <name evidence="1" type="ORF">ABEG18_19270</name>
</gene>
<organism evidence="1">
    <name type="scientific">Alsobacter sp. KACC 23698</name>
    <dbReference type="NCBI Taxonomy" id="3149229"/>
    <lineage>
        <taxon>Bacteria</taxon>
        <taxon>Pseudomonadati</taxon>
        <taxon>Pseudomonadota</taxon>
        <taxon>Alphaproteobacteria</taxon>
        <taxon>Hyphomicrobiales</taxon>
        <taxon>Alsobacteraceae</taxon>
        <taxon>Alsobacter</taxon>
    </lineage>
</organism>
<name>A0AAU7JBT5_9HYPH</name>
<proteinExistence type="predicted"/>
<evidence type="ECO:0000313" key="1">
    <source>
        <dbReference type="EMBL" id="XBO37843.1"/>
    </source>
</evidence>
<accession>A0AAU7JBT5</accession>
<dbReference type="AlphaFoldDB" id="A0AAU7JBT5"/>
<dbReference type="EMBL" id="CP157484">
    <property type="protein sequence ID" value="XBO37843.1"/>
    <property type="molecule type" value="Genomic_DNA"/>
</dbReference>
<sequence>MSRIGARLAKLERAVGAVGPRTFVVHVAEDALDDAVARLRKAGIMSGADDVWNWGLDSEASPDLFMDGYYWVWPFQTHEEYVFYLLDKEAGKPVREPEHEMGLIPAE</sequence>
<reference evidence="1" key="1">
    <citation type="submission" date="2024-05" db="EMBL/GenBank/DDBJ databases">
        <authorList>
            <person name="Kim S."/>
            <person name="Heo J."/>
            <person name="Choi H."/>
            <person name="Choi Y."/>
            <person name="Kwon S.-W."/>
            <person name="Kim Y."/>
        </authorList>
    </citation>
    <scope>NUCLEOTIDE SEQUENCE</scope>
    <source>
        <strain evidence="1">KACC 23698</strain>
    </source>
</reference>
<dbReference type="RefSeq" id="WP_406854670.1">
    <property type="nucleotide sequence ID" value="NZ_CP157484.1"/>
</dbReference>
<protein>
    <submittedName>
        <fullName evidence="1">Uncharacterized protein</fullName>
    </submittedName>
</protein>